<proteinExistence type="predicted"/>
<dbReference type="EMBL" id="CAJHJG010002723">
    <property type="protein sequence ID" value="CAD6922618.1"/>
    <property type="molecule type" value="Genomic_DNA"/>
</dbReference>
<reference evidence="2" key="3">
    <citation type="submission" date="2020-10" db="EMBL/GenBank/DDBJ databases">
        <authorList>
            <person name="Sedaghatjoo S."/>
        </authorList>
    </citation>
    <scope>NUCLEOTIDE SEQUENCE</scope>
    <source>
        <strain evidence="2">AZH3</strain>
    </source>
</reference>
<name>A0A177U3X9_9BASI</name>
<feature type="region of interest" description="Disordered" evidence="1">
    <location>
        <begin position="25"/>
        <end position="123"/>
    </location>
</feature>
<protein>
    <submittedName>
        <fullName evidence="3">Uncharacterized protein</fullName>
    </submittedName>
</protein>
<feature type="region of interest" description="Disordered" evidence="1">
    <location>
        <begin position="244"/>
        <end position="295"/>
    </location>
</feature>
<evidence type="ECO:0000313" key="2">
    <source>
        <dbReference type="EMBL" id="CAD6922618.1"/>
    </source>
</evidence>
<dbReference type="Proteomes" id="UP000077671">
    <property type="component" value="Unassembled WGS sequence"/>
</dbReference>
<evidence type="ECO:0000313" key="3">
    <source>
        <dbReference type="EMBL" id="KAE8262907.1"/>
    </source>
</evidence>
<sequence>MDAQQSQSIQTLLEAAKEAAKIVTLSDDSDADRAFVPAEGKSQSSAEVEVVEQPLAGTSTSKRGLSGASTSSAIPQRKKGKATAETSETSEPHAKGDKGKGEASKQTKTAEETPAAGSSTSAEELKNLRRALDQIAPGIAHQVATTLNFACLQDSGIQIQMLRYMASMAKLQTEAVIHNISDASVRNELLAKLNDISAPEIPAFHTVPLSHVWGMAGSPTLAMAALSSQVSWVARELKETVPTFGAATDSRGNGTDDIDPAAPRLPFGFQRADKTAPVRPASAHDDPDKTLSVPP</sequence>
<evidence type="ECO:0000313" key="4">
    <source>
        <dbReference type="Proteomes" id="UP000077671"/>
    </source>
</evidence>
<dbReference type="Proteomes" id="UP000836402">
    <property type="component" value="Unassembled WGS sequence"/>
</dbReference>
<accession>A0A177U3X9</accession>
<reference evidence="3" key="1">
    <citation type="submission" date="2016-04" db="EMBL/GenBank/DDBJ databases">
        <authorList>
            <person name="Nguyen H.D."/>
            <person name="Kesanakurti P."/>
            <person name="Cullis J."/>
            <person name="Levesque C.A."/>
            <person name="Hambleton S."/>
        </authorList>
    </citation>
    <scope>NUCLEOTIDE SEQUENCE</scope>
    <source>
        <strain evidence="3">DAOMC 238032</strain>
    </source>
</reference>
<feature type="compositionally biased region" description="Basic and acidic residues" evidence="1">
    <location>
        <begin position="90"/>
        <end position="111"/>
    </location>
</feature>
<feature type="compositionally biased region" description="Polar residues" evidence="1">
    <location>
        <begin position="56"/>
        <end position="74"/>
    </location>
</feature>
<keyword evidence="5" id="KW-1185">Reference proteome</keyword>
<comment type="caution">
    <text evidence="3">The sequence shown here is derived from an EMBL/GenBank/DDBJ whole genome shotgun (WGS) entry which is preliminary data.</text>
</comment>
<dbReference type="AlphaFoldDB" id="A0A177U3X9"/>
<organism evidence="3 4">
    <name type="scientific">Tilletia caries</name>
    <name type="common">wheat bunt fungus</name>
    <dbReference type="NCBI Taxonomy" id="13290"/>
    <lineage>
        <taxon>Eukaryota</taxon>
        <taxon>Fungi</taxon>
        <taxon>Dikarya</taxon>
        <taxon>Basidiomycota</taxon>
        <taxon>Ustilaginomycotina</taxon>
        <taxon>Exobasidiomycetes</taxon>
        <taxon>Tilletiales</taxon>
        <taxon>Tilletiaceae</taxon>
        <taxon>Tilletia</taxon>
    </lineage>
</organism>
<feature type="compositionally biased region" description="Basic and acidic residues" evidence="1">
    <location>
        <begin position="271"/>
        <end position="289"/>
    </location>
</feature>
<gene>
    <name evidence="3" type="ORF">A4X03_0g2081</name>
    <name evidence="2" type="ORF">JKIAZH3_G5477</name>
</gene>
<reference evidence="3" key="2">
    <citation type="journal article" date="2019" name="IMA Fungus">
        <title>Genome sequencing and comparison of five Tilletia species to identify candidate genes for the detection of regulated species infecting wheat.</title>
        <authorList>
            <person name="Nguyen H.D.T."/>
            <person name="Sultana T."/>
            <person name="Kesanakurti P."/>
            <person name="Hambleton S."/>
        </authorList>
    </citation>
    <scope>NUCLEOTIDE SEQUENCE</scope>
    <source>
        <strain evidence="3">DAOMC 238032</strain>
    </source>
</reference>
<evidence type="ECO:0000313" key="5">
    <source>
        <dbReference type="Proteomes" id="UP000836402"/>
    </source>
</evidence>
<evidence type="ECO:0000256" key="1">
    <source>
        <dbReference type="SAM" id="MobiDB-lite"/>
    </source>
</evidence>
<dbReference type="EMBL" id="LWDD02000189">
    <property type="protein sequence ID" value="KAE8262907.1"/>
    <property type="molecule type" value="Genomic_DNA"/>
</dbReference>